<dbReference type="EMBL" id="JACRSY010000035">
    <property type="protein sequence ID" value="MBC8581047.1"/>
    <property type="molecule type" value="Genomic_DNA"/>
</dbReference>
<evidence type="ECO:0000313" key="2">
    <source>
        <dbReference type="Proteomes" id="UP000655830"/>
    </source>
</evidence>
<organism evidence="1 2">
    <name type="scientific">Zhenhengia yiwuensis</name>
    <dbReference type="NCBI Taxonomy" id="2763666"/>
    <lineage>
        <taxon>Bacteria</taxon>
        <taxon>Bacillati</taxon>
        <taxon>Bacillota</taxon>
        <taxon>Clostridia</taxon>
        <taxon>Lachnospirales</taxon>
        <taxon>Lachnospiraceae</taxon>
        <taxon>Zhenhengia</taxon>
    </lineage>
</organism>
<gene>
    <name evidence="1" type="ORF">H8718_16140</name>
</gene>
<comment type="caution">
    <text evidence="1">The sequence shown here is derived from an EMBL/GenBank/DDBJ whole genome shotgun (WGS) entry which is preliminary data.</text>
</comment>
<reference evidence="1" key="1">
    <citation type="submission" date="2020-08" db="EMBL/GenBank/DDBJ databases">
        <title>Genome public.</title>
        <authorList>
            <person name="Liu C."/>
            <person name="Sun Q."/>
        </authorList>
    </citation>
    <scope>NUCLEOTIDE SEQUENCE</scope>
    <source>
        <strain evidence="1">NSJ-12</strain>
    </source>
</reference>
<dbReference type="RefSeq" id="WP_249333761.1">
    <property type="nucleotide sequence ID" value="NZ_JACRSY010000035.1"/>
</dbReference>
<protein>
    <submittedName>
        <fullName evidence="1">Uncharacterized protein</fullName>
    </submittedName>
</protein>
<sequence length="291" mass="33924">MVENFNKKIFLEYRQCKLTEGYYCNNGFLNYLCKAVQQSGKFITLLPYFTMKWIGDMKWVQSGNLYDEVALMEYKQLVRLGLDLQTDSFRTHTKELVASYLLNTGLCYIRILHEGSWGNYSESFFATKNECILEDIETYLEESFDNKKWAQQLQVTEVEVERGLFQAVRLDTSTKGLKIRMVELDIKDKNIIILPMFVVDGVVSYLVNLLKSREVLIKYKIGTSYEILHTSLREDVLMKWVHEKEKVVAFQENTSDGKDLGNVVLPKLGIWGNETRIISIFDILEIKILNE</sequence>
<evidence type="ECO:0000313" key="1">
    <source>
        <dbReference type="EMBL" id="MBC8581047.1"/>
    </source>
</evidence>
<accession>A0A926IEQ8</accession>
<dbReference type="Proteomes" id="UP000655830">
    <property type="component" value="Unassembled WGS sequence"/>
</dbReference>
<name>A0A926IEQ8_9FIRM</name>
<dbReference type="AlphaFoldDB" id="A0A926IEQ8"/>
<proteinExistence type="predicted"/>
<keyword evidence="2" id="KW-1185">Reference proteome</keyword>